<dbReference type="EMBL" id="FQUH01000002">
    <property type="protein sequence ID" value="SHE67173.1"/>
    <property type="molecule type" value="Genomic_DNA"/>
</dbReference>
<evidence type="ECO:0000313" key="4">
    <source>
        <dbReference type="Proteomes" id="UP000184159"/>
    </source>
</evidence>
<keyword evidence="4" id="KW-1185">Reference proteome</keyword>
<feature type="transmembrane region" description="Helical" evidence="2">
    <location>
        <begin position="25"/>
        <end position="44"/>
    </location>
</feature>
<evidence type="ECO:0000256" key="1">
    <source>
        <dbReference type="SAM" id="MobiDB-lite"/>
    </source>
</evidence>
<name>A0A1M4VE96_VIBGA</name>
<dbReference type="RefSeq" id="WP_072955565.1">
    <property type="nucleotide sequence ID" value="NZ_FQUH01000002.1"/>
</dbReference>
<feature type="compositionally biased region" description="Polar residues" evidence="1">
    <location>
        <begin position="249"/>
        <end position="260"/>
    </location>
</feature>
<evidence type="ECO:0000313" key="3">
    <source>
        <dbReference type="EMBL" id="SHE67173.1"/>
    </source>
</evidence>
<feature type="transmembrane region" description="Helical" evidence="2">
    <location>
        <begin position="50"/>
        <end position="68"/>
    </location>
</feature>
<keyword evidence="2" id="KW-0812">Transmembrane</keyword>
<keyword evidence="2" id="KW-1133">Transmembrane helix</keyword>
<protein>
    <submittedName>
        <fullName evidence="3">Uncharacterized protein</fullName>
    </submittedName>
</protein>
<gene>
    <name evidence="3" type="ORF">SAMN02745781_00694</name>
</gene>
<organism evidence="3 4">
    <name type="scientific">Vibrio gazogenes DSM 21264 = NBRC 103151</name>
    <dbReference type="NCBI Taxonomy" id="1123492"/>
    <lineage>
        <taxon>Bacteria</taxon>
        <taxon>Pseudomonadati</taxon>
        <taxon>Pseudomonadota</taxon>
        <taxon>Gammaproteobacteria</taxon>
        <taxon>Vibrionales</taxon>
        <taxon>Vibrionaceae</taxon>
        <taxon>Vibrio</taxon>
    </lineage>
</organism>
<feature type="region of interest" description="Disordered" evidence="1">
    <location>
        <begin position="225"/>
        <end position="269"/>
    </location>
</feature>
<dbReference type="Proteomes" id="UP000184159">
    <property type="component" value="Unassembled WGS sequence"/>
</dbReference>
<reference evidence="4" key="1">
    <citation type="submission" date="2016-11" db="EMBL/GenBank/DDBJ databases">
        <authorList>
            <person name="Varghese N."/>
            <person name="Submissions S."/>
        </authorList>
    </citation>
    <scope>NUCLEOTIDE SEQUENCE [LARGE SCALE GENOMIC DNA]</scope>
    <source>
        <strain evidence="4">DSM 21264</strain>
    </source>
</reference>
<evidence type="ECO:0000256" key="2">
    <source>
        <dbReference type="SAM" id="Phobius"/>
    </source>
</evidence>
<accession>A0A1M4VE96</accession>
<proteinExistence type="predicted"/>
<keyword evidence="2" id="KW-0472">Membrane</keyword>
<feature type="compositionally biased region" description="Pro residues" evidence="1">
    <location>
        <begin position="233"/>
        <end position="244"/>
    </location>
</feature>
<feature type="transmembrane region" description="Helical" evidence="2">
    <location>
        <begin position="156"/>
        <end position="176"/>
    </location>
</feature>
<dbReference type="AlphaFoldDB" id="A0A1M4VE96"/>
<sequence>MIEPTSKIYFYELDTRESIFTRLQLNIAFYASFLTVISYMVRMIDYNSNFIELVVFYVFIFLSFCLLIKSAYLTYKSLTGISYRVLSDANDIYQYKKDVDKYVKEMELYNNTYGTNLKVPSAEKMVEDFLIELMTKCSSFNYKVNENRRLGIRRSLIFLVLASLPLIVSSSIFIGFDLDASSPRKELLIYNKELSSQVEKLDGKLSFYNDSKIHDLIKKEVINMCKDDKENKTPPPPPPPPEPIKPTWQVANESYTSPKPRTSKPDTKE</sequence>